<feature type="domain" description="Antitoxin Xre-like helix-turn-helix" evidence="2">
    <location>
        <begin position="14"/>
        <end position="71"/>
    </location>
</feature>
<dbReference type="InterPro" id="IPR024467">
    <property type="entry name" value="Xre/MbcA/ParS-like_toxin-bd"/>
</dbReference>
<protein>
    <submittedName>
        <fullName evidence="3">DUF2384 domain-containing protein</fullName>
    </submittedName>
</protein>
<name>A0A418X4B9_9BURK</name>
<dbReference type="GO" id="GO:0003677">
    <property type="term" value="F:DNA binding"/>
    <property type="evidence" value="ECO:0007669"/>
    <property type="project" value="InterPro"/>
</dbReference>
<evidence type="ECO:0000259" key="1">
    <source>
        <dbReference type="Pfam" id="PF09722"/>
    </source>
</evidence>
<keyword evidence="4" id="KW-1185">Reference proteome</keyword>
<dbReference type="Proteomes" id="UP000285190">
    <property type="component" value="Unassembled WGS sequence"/>
</dbReference>
<dbReference type="AlphaFoldDB" id="A0A418X4B9"/>
<dbReference type="OrthoDB" id="565125at2"/>
<dbReference type="Pfam" id="PF09722">
    <property type="entry name" value="Xre_MbcA_ParS_C"/>
    <property type="match status" value="1"/>
</dbReference>
<evidence type="ECO:0000313" key="3">
    <source>
        <dbReference type="EMBL" id="RJG07269.1"/>
    </source>
</evidence>
<evidence type="ECO:0000259" key="2">
    <source>
        <dbReference type="Pfam" id="PF20432"/>
    </source>
</evidence>
<dbReference type="EMBL" id="QYUN01000002">
    <property type="protein sequence ID" value="RJG07269.1"/>
    <property type="molecule type" value="Genomic_DNA"/>
</dbReference>
<dbReference type="InterPro" id="IPR046847">
    <property type="entry name" value="Xre-like_HTH"/>
</dbReference>
<evidence type="ECO:0000313" key="4">
    <source>
        <dbReference type="Proteomes" id="UP000285190"/>
    </source>
</evidence>
<feature type="domain" description="Antitoxin Xre/MbcA/ParS-like toxin-binding" evidence="1">
    <location>
        <begin position="75"/>
        <end position="123"/>
    </location>
</feature>
<accession>A0A418X4B9</accession>
<reference evidence="3 4" key="1">
    <citation type="submission" date="2018-09" db="EMBL/GenBank/DDBJ databases">
        <authorList>
            <person name="Zhu H."/>
        </authorList>
    </citation>
    <scope>NUCLEOTIDE SEQUENCE [LARGE SCALE GENOMIC DNA]</scope>
    <source>
        <strain evidence="3 4">K2R10-39</strain>
    </source>
</reference>
<organism evidence="3 4">
    <name type="scientific">Noviherbaspirillum cavernae</name>
    <dbReference type="NCBI Taxonomy" id="2320862"/>
    <lineage>
        <taxon>Bacteria</taxon>
        <taxon>Pseudomonadati</taxon>
        <taxon>Pseudomonadota</taxon>
        <taxon>Betaproteobacteria</taxon>
        <taxon>Burkholderiales</taxon>
        <taxon>Oxalobacteraceae</taxon>
        <taxon>Noviherbaspirillum</taxon>
    </lineage>
</organism>
<sequence length="125" mass="13576">MHNLNSSAQPEAGMTVSKAIVRAAELLQLRQSSLARILGISPATASRLCAGTYVLNPARTKEWELALLLIRLFRSLDAVLGHGESARQWLAGENLGLNGRPADLIESAEGLVRVLHYLDAHRGRI</sequence>
<gene>
    <name evidence="3" type="ORF">D3870_15820</name>
</gene>
<dbReference type="Pfam" id="PF20432">
    <property type="entry name" value="Xre-like-HTH"/>
    <property type="match status" value="1"/>
</dbReference>
<proteinExistence type="predicted"/>
<comment type="caution">
    <text evidence="3">The sequence shown here is derived from an EMBL/GenBank/DDBJ whole genome shotgun (WGS) entry which is preliminary data.</text>
</comment>